<name>A0A2I0LF50_PUNGR</name>
<evidence type="ECO:0000313" key="4">
    <source>
        <dbReference type="Proteomes" id="UP000233551"/>
    </source>
</evidence>
<dbReference type="Proteomes" id="UP000233551">
    <property type="component" value="Unassembled WGS sequence"/>
</dbReference>
<reference evidence="3 4" key="1">
    <citation type="submission" date="2017-11" db="EMBL/GenBank/DDBJ databases">
        <title>De-novo sequencing of pomegranate (Punica granatum L.) genome.</title>
        <authorList>
            <person name="Akparov Z."/>
            <person name="Amiraslanov A."/>
            <person name="Hajiyeva S."/>
            <person name="Abbasov M."/>
            <person name="Kaur K."/>
            <person name="Hamwieh A."/>
            <person name="Solovyev V."/>
            <person name="Salamov A."/>
            <person name="Braich B."/>
            <person name="Kosarev P."/>
            <person name="Mahmoud A."/>
            <person name="Hajiyev E."/>
            <person name="Babayeva S."/>
            <person name="Izzatullayeva V."/>
            <person name="Mammadov A."/>
            <person name="Mammadov A."/>
            <person name="Sharifova S."/>
            <person name="Ojaghi J."/>
            <person name="Eynullazada K."/>
            <person name="Bayramov B."/>
            <person name="Abdulazimova A."/>
            <person name="Shahmuradov I."/>
        </authorList>
    </citation>
    <scope>NUCLEOTIDE SEQUENCE [LARGE SCALE GENOMIC DNA]</scope>
    <source>
        <strain evidence="4">cv. AG2017</strain>
        <tissue evidence="3">Leaf</tissue>
    </source>
</reference>
<keyword evidence="4" id="KW-1185">Reference proteome</keyword>
<dbReference type="EMBL" id="PGOL01000010">
    <property type="protein sequence ID" value="PKI79312.1"/>
    <property type="molecule type" value="Genomic_DNA"/>
</dbReference>
<gene>
    <name evidence="3" type="ORF">CRG98_000257</name>
</gene>
<feature type="region of interest" description="Disordered" evidence="1">
    <location>
        <begin position="150"/>
        <end position="207"/>
    </location>
</feature>
<feature type="signal peptide" evidence="2">
    <location>
        <begin position="1"/>
        <end position="27"/>
    </location>
</feature>
<feature type="compositionally biased region" description="Polar residues" evidence="1">
    <location>
        <begin position="98"/>
        <end position="111"/>
    </location>
</feature>
<feature type="region of interest" description="Disordered" evidence="1">
    <location>
        <begin position="81"/>
        <end position="120"/>
    </location>
</feature>
<dbReference type="AlphaFoldDB" id="A0A2I0LF50"/>
<feature type="compositionally biased region" description="Basic and acidic residues" evidence="1">
    <location>
        <begin position="174"/>
        <end position="189"/>
    </location>
</feature>
<comment type="caution">
    <text evidence="3">The sequence shown here is derived from an EMBL/GenBank/DDBJ whole genome shotgun (WGS) entry which is preliminary data.</text>
</comment>
<protein>
    <submittedName>
        <fullName evidence="3">Uncharacterized protein</fullName>
    </submittedName>
</protein>
<feature type="chain" id="PRO_5014149998" evidence="2">
    <location>
        <begin position="28"/>
        <end position="207"/>
    </location>
</feature>
<organism evidence="3 4">
    <name type="scientific">Punica granatum</name>
    <name type="common">Pomegranate</name>
    <dbReference type="NCBI Taxonomy" id="22663"/>
    <lineage>
        <taxon>Eukaryota</taxon>
        <taxon>Viridiplantae</taxon>
        <taxon>Streptophyta</taxon>
        <taxon>Embryophyta</taxon>
        <taxon>Tracheophyta</taxon>
        <taxon>Spermatophyta</taxon>
        <taxon>Magnoliopsida</taxon>
        <taxon>eudicotyledons</taxon>
        <taxon>Gunneridae</taxon>
        <taxon>Pentapetalae</taxon>
        <taxon>rosids</taxon>
        <taxon>malvids</taxon>
        <taxon>Myrtales</taxon>
        <taxon>Lythraceae</taxon>
        <taxon>Punica</taxon>
    </lineage>
</organism>
<evidence type="ECO:0000256" key="1">
    <source>
        <dbReference type="SAM" id="MobiDB-lite"/>
    </source>
</evidence>
<keyword evidence="2" id="KW-0732">Signal</keyword>
<proteinExistence type="predicted"/>
<sequence>MHTHACLPVTLPTCLLFGPLALFRTEAATSDQFRSVLNPTLPHASSLAPASFFLFLCSAANGSLGPRHLCCPRLSSTIFTDTQRNPPVIPPSNSPSSRELTPTAHPQNNRRPPSPSDFRASSIHIHASSEPSSTISGSLLEPRSTLASFEKLSEPPGPVSSPPRRCSFQSGLSRPDRVPDSPNRPDFHNPPDLVACIGPHLDGDNVK</sequence>
<evidence type="ECO:0000313" key="3">
    <source>
        <dbReference type="EMBL" id="PKI79312.1"/>
    </source>
</evidence>
<evidence type="ECO:0000256" key="2">
    <source>
        <dbReference type="SAM" id="SignalP"/>
    </source>
</evidence>
<accession>A0A2I0LF50</accession>